<proteinExistence type="predicted"/>
<keyword evidence="1" id="KW-0472">Membrane</keyword>
<evidence type="ECO:0000313" key="2">
    <source>
        <dbReference type="EMBL" id="OHA49119.1"/>
    </source>
</evidence>
<gene>
    <name evidence="2" type="ORF">A2682_03735</name>
</gene>
<feature type="transmembrane region" description="Helical" evidence="1">
    <location>
        <begin position="129"/>
        <end position="152"/>
    </location>
</feature>
<name>A0A1G2PN00_TERXR</name>
<accession>A0A1G2PN00</accession>
<evidence type="ECO:0000313" key="3">
    <source>
        <dbReference type="Proteomes" id="UP000178690"/>
    </source>
</evidence>
<feature type="transmembrane region" description="Helical" evidence="1">
    <location>
        <begin position="44"/>
        <end position="66"/>
    </location>
</feature>
<dbReference type="EMBL" id="MHST01000013">
    <property type="protein sequence ID" value="OHA49119.1"/>
    <property type="molecule type" value="Genomic_DNA"/>
</dbReference>
<evidence type="ECO:0000256" key="1">
    <source>
        <dbReference type="SAM" id="Phobius"/>
    </source>
</evidence>
<protein>
    <submittedName>
        <fullName evidence="2">Uncharacterized protein</fullName>
    </submittedName>
</protein>
<dbReference type="AlphaFoldDB" id="A0A1G2PN00"/>
<feature type="transmembrane region" description="Helical" evidence="1">
    <location>
        <begin position="181"/>
        <end position="201"/>
    </location>
</feature>
<feature type="transmembrane region" description="Helical" evidence="1">
    <location>
        <begin position="14"/>
        <end position="32"/>
    </location>
</feature>
<organism evidence="2 3">
    <name type="scientific">Terrybacteria sp. (strain RIFCSPHIGHO2_01_FULL_58_15)</name>
    <dbReference type="NCBI Taxonomy" id="1802363"/>
    <lineage>
        <taxon>Bacteria</taxon>
        <taxon>Candidatus Terryibacteriota</taxon>
    </lineage>
</organism>
<dbReference type="Proteomes" id="UP000178690">
    <property type="component" value="Unassembled WGS sequence"/>
</dbReference>
<comment type="caution">
    <text evidence="2">The sequence shown here is derived from an EMBL/GenBank/DDBJ whole genome shotgun (WGS) entry which is preliminary data.</text>
</comment>
<reference evidence="2 3" key="1">
    <citation type="journal article" date="2016" name="Nat. Commun.">
        <title>Thousands of microbial genomes shed light on interconnected biogeochemical processes in an aquifer system.</title>
        <authorList>
            <person name="Anantharaman K."/>
            <person name="Brown C.T."/>
            <person name="Hug L.A."/>
            <person name="Sharon I."/>
            <person name="Castelle C.J."/>
            <person name="Probst A.J."/>
            <person name="Thomas B.C."/>
            <person name="Singh A."/>
            <person name="Wilkins M.J."/>
            <person name="Karaoz U."/>
            <person name="Brodie E.L."/>
            <person name="Williams K.H."/>
            <person name="Hubbard S.S."/>
            <person name="Banfield J.F."/>
        </authorList>
    </citation>
    <scope>NUCLEOTIDE SEQUENCE [LARGE SCALE GENOMIC DNA]</scope>
    <source>
        <strain evidence="3">RIFCSPHIGHO2_01_FULL_58_15</strain>
    </source>
</reference>
<feature type="transmembrane region" description="Helical" evidence="1">
    <location>
        <begin position="86"/>
        <end position="117"/>
    </location>
</feature>
<dbReference type="STRING" id="1802363.A2682_03735"/>
<keyword evidence="1" id="KW-0812">Transmembrane</keyword>
<sequence>MEGMNARSWSFGDVSSFGLSALSGFFLVGLFVSALRNPLANADFIFRIGPLLVMIEFLSLVATGVLRGGKVTHHPSWGHEIFYRYFPLGAIVTLSIMLIWVFNDWYIPVVFIASFVAKHFWTRTSVREGLLAFSVVLLLILLLATLFAAQILEKIFPFPPELRDFQPEISGGSFGESPQTLLVWGALYYGTLLTVETVLFFNRIRRHLKTRAASGR</sequence>
<keyword evidence="1" id="KW-1133">Transmembrane helix</keyword>